<sequence>MTPTVTVYTTPPEALVKLLADSHLLHALPLIRRLRFTKFPGGITEHTRILWSSRLSLDQHHHLATTTTTATATATTNADGDSNGNSGGDDVSRDSQEGVPFAAAYLDFSRGPETELWIYSSMEHRLGENAAALQGTGLKEASPVSKAYEKEELACAVALLREVKHQQDAYFGPVGSARAAAREFPTILVGNLNEAVREGLAGAGMAIFSTGLYDKWVFRADELPDVAVHALPGDSGEAGRRWVWDRVRREDIPLTISRTSIPRKERTMKLLPSTALYLDDGTLVAWAFLGECAGVT</sequence>
<dbReference type="Proteomes" id="UP001153334">
    <property type="component" value="Unassembled WGS sequence"/>
</dbReference>
<keyword evidence="2" id="KW-1185">Reference proteome</keyword>
<name>A0ACC2IZ16_9PEZI</name>
<protein>
    <submittedName>
        <fullName evidence="1">Uncharacterized protein</fullName>
    </submittedName>
</protein>
<proteinExistence type="predicted"/>
<evidence type="ECO:0000313" key="1">
    <source>
        <dbReference type="EMBL" id="KAJ8120465.1"/>
    </source>
</evidence>
<evidence type="ECO:0000313" key="2">
    <source>
        <dbReference type="Proteomes" id="UP001153334"/>
    </source>
</evidence>
<gene>
    <name evidence="1" type="ORF">ONZ43_g2830</name>
</gene>
<dbReference type="EMBL" id="JAPESX010000615">
    <property type="protein sequence ID" value="KAJ8120465.1"/>
    <property type="molecule type" value="Genomic_DNA"/>
</dbReference>
<organism evidence="1 2">
    <name type="scientific">Nemania bipapillata</name>
    <dbReference type="NCBI Taxonomy" id="110536"/>
    <lineage>
        <taxon>Eukaryota</taxon>
        <taxon>Fungi</taxon>
        <taxon>Dikarya</taxon>
        <taxon>Ascomycota</taxon>
        <taxon>Pezizomycotina</taxon>
        <taxon>Sordariomycetes</taxon>
        <taxon>Xylariomycetidae</taxon>
        <taxon>Xylariales</taxon>
        <taxon>Xylariaceae</taxon>
        <taxon>Nemania</taxon>
    </lineage>
</organism>
<comment type="caution">
    <text evidence="1">The sequence shown here is derived from an EMBL/GenBank/DDBJ whole genome shotgun (WGS) entry which is preliminary data.</text>
</comment>
<reference evidence="1" key="1">
    <citation type="submission" date="2022-11" db="EMBL/GenBank/DDBJ databases">
        <title>Genome Sequence of Nemania bipapillata.</title>
        <authorList>
            <person name="Buettner E."/>
        </authorList>
    </citation>
    <scope>NUCLEOTIDE SEQUENCE</scope>
    <source>
        <strain evidence="1">CP14</strain>
    </source>
</reference>
<accession>A0ACC2IZ16</accession>